<evidence type="ECO:0000256" key="1">
    <source>
        <dbReference type="SAM" id="Phobius"/>
    </source>
</evidence>
<feature type="transmembrane region" description="Helical" evidence="1">
    <location>
        <begin position="96"/>
        <end position="114"/>
    </location>
</feature>
<reference evidence="2 4" key="1">
    <citation type="submission" date="2014-07" db="EMBL/GenBank/DDBJ databases">
        <title>Genome of Flavobacterium hydatis DSM 2063.</title>
        <authorList>
            <person name="Pipes S.E."/>
            <person name="Stropko S.J."/>
            <person name="Newman J.D."/>
        </authorList>
    </citation>
    <scope>NUCLEOTIDE SEQUENCE [LARGE SCALE GENOMIC DNA]</scope>
    <source>
        <strain evidence="2 4">DSM 2063</strain>
    </source>
</reference>
<feature type="transmembrane region" description="Helical" evidence="1">
    <location>
        <begin position="23"/>
        <end position="45"/>
    </location>
</feature>
<proteinExistence type="predicted"/>
<comment type="caution">
    <text evidence="2">The sequence shown here is derived from an EMBL/GenBank/DDBJ whole genome shotgun (WGS) entry which is preliminary data.</text>
</comment>
<keyword evidence="1" id="KW-0472">Membrane</keyword>
<keyword evidence="1" id="KW-0812">Transmembrane</keyword>
<organism evidence="2 4">
    <name type="scientific">Flavobacterium hydatis</name>
    <name type="common">Cytophaga aquatilis</name>
    <dbReference type="NCBI Taxonomy" id="991"/>
    <lineage>
        <taxon>Bacteria</taxon>
        <taxon>Pseudomonadati</taxon>
        <taxon>Bacteroidota</taxon>
        <taxon>Flavobacteriia</taxon>
        <taxon>Flavobacteriales</taxon>
        <taxon>Flavobacteriaceae</taxon>
        <taxon>Flavobacterium</taxon>
    </lineage>
</organism>
<accession>A0A086AEW1</accession>
<dbReference type="Proteomes" id="UP000028712">
    <property type="component" value="Unassembled WGS sequence"/>
</dbReference>
<dbReference type="Proteomes" id="UP000198424">
    <property type="component" value="Unassembled WGS sequence"/>
</dbReference>
<evidence type="ECO:0000313" key="4">
    <source>
        <dbReference type="Proteomes" id="UP000028712"/>
    </source>
</evidence>
<evidence type="ECO:0000313" key="2">
    <source>
        <dbReference type="EMBL" id="KFF15225.1"/>
    </source>
</evidence>
<evidence type="ECO:0000313" key="3">
    <source>
        <dbReference type="EMBL" id="OXA92991.1"/>
    </source>
</evidence>
<keyword evidence="5" id="KW-1185">Reference proteome</keyword>
<dbReference type="RefSeq" id="WP_035623619.1">
    <property type="nucleotide sequence ID" value="NZ_JBEWQG010000015.1"/>
</dbReference>
<dbReference type="eggNOG" id="ENOG5030Z4I">
    <property type="taxonomic scope" value="Bacteria"/>
</dbReference>
<dbReference type="AlphaFoldDB" id="A0A086AEW1"/>
<name>A0A086AEW1_FLAHY</name>
<gene>
    <name evidence="3" type="ORF">B0A62_14245</name>
    <name evidence="2" type="ORF">IW20_14800</name>
</gene>
<sequence>MNEELNKLFEIKNTQPEEDTESYLFNIIVHSVIRIAIPLFVFFLLYSIVDYSGNIGIAYIVFFISLFILFLIIVALLIEASNLNKKNKIYLRNTNYVILAFYALPFILGLIIIGKSS</sequence>
<protein>
    <submittedName>
        <fullName evidence="2">Uncharacterized protein</fullName>
    </submittedName>
</protein>
<dbReference type="OrthoDB" id="9906714at2"/>
<feature type="transmembrane region" description="Helical" evidence="1">
    <location>
        <begin position="57"/>
        <end position="76"/>
    </location>
</feature>
<dbReference type="EMBL" id="JPRM01000023">
    <property type="protein sequence ID" value="KFF15225.1"/>
    <property type="molecule type" value="Genomic_DNA"/>
</dbReference>
<keyword evidence="1" id="KW-1133">Transmembrane helix</keyword>
<dbReference type="EMBL" id="MUGY01000018">
    <property type="protein sequence ID" value="OXA92991.1"/>
    <property type="molecule type" value="Genomic_DNA"/>
</dbReference>
<reference evidence="3 5" key="2">
    <citation type="submission" date="2016-11" db="EMBL/GenBank/DDBJ databases">
        <title>Whole genomes of Flavobacteriaceae.</title>
        <authorList>
            <person name="Stine C."/>
            <person name="Li C."/>
            <person name="Tadesse D."/>
        </authorList>
    </citation>
    <scope>NUCLEOTIDE SEQUENCE [LARGE SCALE GENOMIC DNA]</scope>
    <source>
        <strain evidence="3 5">ATCC 29551</strain>
    </source>
</reference>
<evidence type="ECO:0000313" key="5">
    <source>
        <dbReference type="Proteomes" id="UP000198424"/>
    </source>
</evidence>